<keyword evidence="7" id="KW-0862">Zinc</keyword>
<evidence type="ECO:0000256" key="8">
    <source>
        <dbReference type="PROSITE-ProRule" id="PRU00175"/>
    </source>
</evidence>
<evidence type="ECO:0000256" key="4">
    <source>
        <dbReference type="ARBA" id="ARBA00022723"/>
    </source>
</evidence>
<dbReference type="CDD" id="cd16669">
    <property type="entry name" value="RING-H2_RNF181"/>
    <property type="match status" value="1"/>
</dbReference>
<evidence type="ECO:0000313" key="11">
    <source>
        <dbReference type="Proteomes" id="UP001237642"/>
    </source>
</evidence>
<dbReference type="InterPro" id="IPR001841">
    <property type="entry name" value="Znf_RING"/>
</dbReference>
<organism evidence="10 11">
    <name type="scientific">Heracleum sosnowskyi</name>
    <dbReference type="NCBI Taxonomy" id="360622"/>
    <lineage>
        <taxon>Eukaryota</taxon>
        <taxon>Viridiplantae</taxon>
        <taxon>Streptophyta</taxon>
        <taxon>Embryophyta</taxon>
        <taxon>Tracheophyta</taxon>
        <taxon>Spermatophyta</taxon>
        <taxon>Magnoliopsida</taxon>
        <taxon>eudicotyledons</taxon>
        <taxon>Gunneridae</taxon>
        <taxon>Pentapetalae</taxon>
        <taxon>asterids</taxon>
        <taxon>campanulids</taxon>
        <taxon>Apiales</taxon>
        <taxon>Apiaceae</taxon>
        <taxon>Apioideae</taxon>
        <taxon>apioid superclade</taxon>
        <taxon>Tordylieae</taxon>
        <taxon>Tordyliinae</taxon>
        <taxon>Heracleum</taxon>
    </lineage>
</organism>
<dbReference type="GO" id="GO:0008270">
    <property type="term" value="F:zinc ion binding"/>
    <property type="evidence" value="ECO:0007669"/>
    <property type="project" value="UniProtKB-KW"/>
</dbReference>
<dbReference type="AlphaFoldDB" id="A0AAD8J4S2"/>
<evidence type="ECO:0000259" key="9">
    <source>
        <dbReference type="PROSITE" id="PS50089"/>
    </source>
</evidence>
<evidence type="ECO:0000256" key="3">
    <source>
        <dbReference type="ARBA" id="ARBA00022679"/>
    </source>
</evidence>
<accession>A0AAD8J4S2</accession>
<comment type="catalytic activity">
    <reaction evidence="1">
        <text>S-ubiquitinyl-[E2 ubiquitin-conjugating enzyme]-L-cysteine + [acceptor protein]-L-lysine = [E2 ubiquitin-conjugating enzyme]-L-cysteine + N(6)-ubiquitinyl-[acceptor protein]-L-lysine.</text>
        <dbReference type="EC" id="2.3.2.27"/>
    </reaction>
</comment>
<dbReference type="Pfam" id="PF06547">
    <property type="entry name" value="DUF1117"/>
    <property type="match status" value="1"/>
</dbReference>
<reference evidence="10" key="2">
    <citation type="submission" date="2023-05" db="EMBL/GenBank/DDBJ databases">
        <authorList>
            <person name="Schelkunov M.I."/>
        </authorList>
    </citation>
    <scope>NUCLEOTIDE SEQUENCE</scope>
    <source>
        <strain evidence="10">Hsosn_3</strain>
        <tissue evidence="10">Leaf</tissue>
    </source>
</reference>
<dbReference type="SUPFAM" id="SSF57850">
    <property type="entry name" value="RING/U-box"/>
    <property type="match status" value="1"/>
</dbReference>
<dbReference type="EC" id="2.3.2.27" evidence="2"/>
<keyword evidence="3 10" id="KW-0808">Transferase</keyword>
<comment type="caution">
    <text evidence="10">The sequence shown here is derived from an EMBL/GenBank/DDBJ whole genome shotgun (WGS) entry which is preliminary data.</text>
</comment>
<evidence type="ECO:0000256" key="2">
    <source>
        <dbReference type="ARBA" id="ARBA00012483"/>
    </source>
</evidence>
<sequence>MNAHHRRHHSPALPAPESYQIHDSITRNAATFHPHSNPFIVLRRTEETGTFDLLYDDCSGHGLRPLLPGMSELIMGPGFDRILEQFIHFDTITVTQAPASKAAVDSLPTININLGHIFGDLHCAVCTEPFEANALARELPCKHLYHSDCILPWLEIRNSCPLCRHELGPEMAETDELEAENGEEPAGLIIWRLPRGGYAIGRFNSGRGVSESQVPGAYNEIDDEVDVNGSSPRREIRSRSEMRRRGGISYAFHNVMSFFRRSRNSSSSRLNTEVGFNEELSRGNSRTRALVDA</sequence>
<dbReference type="GO" id="GO:0005737">
    <property type="term" value="C:cytoplasm"/>
    <property type="evidence" value="ECO:0007669"/>
    <property type="project" value="TreeGrafter"/>
</dbReference>
<dbReference type="PROSITE" id="PS50089">
    <property type="entry name" value="ZF_RING_2"/>
    <property type="match status" value="1"/>
</dbReference>
<evidence type="ECO:0000256" key="1">
    <source>
        <dbReference type="ARBA" id="ARBA00000900"/>
    </source>
</evidence>
<feature type="domain" description="RING-type" evidence="9">
    <location>
        <begin position="123"/>
        <end position="164"/>
    </location>
</feature>
<protein>
    <recommendedName>
        <fullName evidence="2">RING-type E3 ubiquitin transferase</fullName>
        <ecNumber evidence="2">2.3.2.27</ecNumber>
    </recommendedName>
</protein>
<dbReference type="PANTHER" id="PTHR15710:SF217">
    <property type="entry name" value="E3 UBIQUITIN-PROTEIN LIGASE RDUF2"/>
    <property type="match status" value="1"/>
</dbReference>
<gene>
    <name evidence="10" type="ORF">POM88_006717</name>
</gene>
<keyword evidence="11" id="KW-1185">Reference proteome</keyword>
<proteinExistence type="predicted"/>
<keyword evidence="5 8" id="KW-0863">Zinc-finger</keyword>
<evidence type="ECO:0000256" key="6">
    <source>
        <dbReference type="ARBA" id="ARBA00022786"/>
    </source>
</evidence>
<dbReference type="PANTHER" id="PTHR15710">
    <property type="entry name" value="E3 UBIQUITIN-PROTEIN LIGASE PRAJA"/>
    <property type="match status" value="1"/>
</dbReference>
<keyword evidence="4" id="KW-0479">Metal-binding</keyword>
<evidence type="ECO:0000256" key="7">
    <source>
        <dbReference type="ARBA" id="ARBA00022833"/>
    </source>
</evidence>
<dbReference type="SMART" id="SM00184">
    <property type="entry name" value="RING"/>
    <property type="match status" value="1"/>
</dbReference>
<dbReference type="InterPro" id="IPR010543">
    <property type="entry name" value="DUF1117"/>
</dbReference>
<dbReference type="Proteomes" id="UP001237642">
    <property type="component" value="Unassembled WGS sequence"/>
</dbReference>
<dbReference type="FunFam" id="3.30.40.10:FF:000022">
    <property type="entry name" value="E3 ubiquitin-protein ligase RING1-like"/>
    <property type="match status" value="1"/>
</dbReference>
<dbReference type="Gene3D" id="3.30.40.10">
    <property type="entry name" value="Zinc/RING finger domain, C3HC4 (zinc finger)"/>
    <property type="match status" value="1"/>
</dbReference>
<dbReference type="GO" id="GO:0016567">
    <property type="term" value="P:protein ubiquitination"/>
    <property type="evidence" value="ECO:0007669"/>
    <property type="project" value="TreeGrafter"/>
</dbReference>
<dbReference type="GO" id="GO:0061630">
    <property type="term" value="F:ubiquitin protein ligase activity"/>
    <property type="evidence" value="ECO:0007669"/>
    <property type="project" value="UniProtKB-EC"/>
</dbReference>
<dbReference type="Pfam" id="PF13639">
    <property type="entry name" value="zf-RING_2"/>
    <property type="match status" value="1"/>
</dbReference>
<evidence type="ECO:0000313" key="10">
    <source>
        <dbReference type="EMBL" id="KAK1396854.1"/>
    </source>
</evidence>
<dbReference type="InterPro" id="IPR013083">
    <property type="entry name" value="Znf_RING/FYVE/PHD"/>
</dbReference>
<evidence type="ECO:0000256" key="5">
    <source>
        <dbReference type="ARBA" id="ARBA00022771"/>
    </source>
</evidence>
<keyword evidence="6" id="KW-0833">Ubl conjugation pathway</keyword>
<name>A0AAD8J4S2_9APIA</name>
<dbReference type="EMBL" id="JAUIZM010000002">
    <property type="protein sequence ID" value="KAK1396854.1"/>
    <property type="molecule type" value="Genomic_DNA"/>
</dbReference>
<reference evidence="10" key="1">
    <citation type="submission" date="2023-02" db="EMBL/GenBank/DDBJ databases">
        <title>Genome of toxic invasive species Heracleum sosnowskyi carries increased number of genes despite the absence of recent whole-genome duplications.</title>
        <authorList>
            <person name="Schelkunov M."/>
            <person name="Shtratnikova V."/>
            <person name="Makarenko M."/>
            <person name="Klepikova A."/>
            <person name="Omelchenko D."/>
            <person name="Novikova G."/>
            <person name="Obukhova E."/>
            <person name="Bogdanov V."/>
            <person name="Penin A."/>
            <person name="Logacheva M."/>
        </authorList>
    </citation>
    <scope>NUCLEOTIDE SEQUENCE</scope>
    <source>
        <strain evidence="10">Hsosn_3</strain>
        <tissue evidence="10">Leaf</tissue>
    </source>
</reference>